<accession>A0A9E7H814</accession>
<gene>
    <name evidence="2" type="ORF">MUK42_17418</name>
</gene>
<protein>
    <submittedName>
        <fullName evidence="2">Uncharacterized protein</fullName>
    </submittedName>
</protein>
<feature type="region of interest" description="Disordered" evidence="1">
    <location>
        <begin position="1"/>
        <end position="39"/>
    </location>
</feature>
<reference evidence="2" key="1">
    <citation type="submission" date="2022-05" db="EMBL/GenBank/DDBJ databases">
        <title>The Musa troglodytarum L. genome provides insights into the mechanism of non-climacteric behaviour and enrichment of carotenoids.</title>
        <authorList>
            <person name="Wang J."/>
        </authorList>
    </citation>
    <scope>NUCLEOTIDE SEQUENCE</scope>
    <source>
        <tissue evidence="2">Leaf</tissue>
    </source>
</reference>
<dbReference type="Proteomes" id="UP001055439">
    <property type="component" value="Chromosome 8"/>
</dbReference>
<organism evidence="2 3">
    <name type="scientific">Musa troglodytarum</name>
    <name type="common">fe'i banana</name>
    <dbReference type="NCBI Taxonomy" id="320322"/>
    <lineage>
        <taxon>Eukaryota</taxon>
        <taxon>Viridiplantae</taxon>
        <taxon>Streptophyta</taxon>
        <taxon>Embryophyta</taxon>
        <taxon>Tracheophyta</taxon>
        <taxon>Spermatophyta</taxon>
        <taxon>Magnoliopsida</taxon>
        <taxon>Liliopsida</taxon>
        <taxon>Zingiberales</taxon>
        <taxon>Musaceae</taxon>
        <taxon>Musa</taxon>
    </lineage>
</organism>
<name>A0A9E7H814_9LILI</name>
<dbReference type="OrthoDB" id="10457049at2759"/>
<evidence type="ECO:0000256" key="1">
    <source>
        <dbReference type="SAM" id="MobiDB-lite"/>
    </source>
</evidence>
<evidence type="ECO:0000313" key="2">
    <source>
        <dbReference type="EMBL" id="URE24903.1"/>
    </source>
</evidence>
<sequence length="243" mass="27646">MSIRREEEAAGVGRHCRDGKTPQMSCRNSERRRPGCGRGKQCNQVNGTPLVKVYDSAGGRSNGVEMDACLQSSGTGNSKRKEAEVVMWTNIKEEWDTIKIDLGTVHMQATKQPLKEYVQVSYGEELLHITSCCSFPQNSKTPINLISERKRNVHRQIFGNNHLGNVRWRPAIENVVALDQRKRIARDNIRQWQIRVSRWYSISSNKTQMAVAPPSTMAEAFLFFHRKTSAAAQNNQQSFFNSY</sequence>
<proteinExistence type="predicted"/>
<dbReference type="AlphaFoldDB" id="A0A9E7H814"/>
<keyword evidence="3" id="KW-1185">Reference proteome</keyword>
<dbReference type="EMBL" id="CP097510">
    <property type="protein sequence ID" value="URE24903.1"/>
    <property type="molecule type" value="Genomic_DNA"/>
</dbReference>
<evidence type="ECO:0000313" key="3">
    <source>
        <dbReference type="Proteomes" id="UP001055439"/>
    </source>
</evidence>